<dbReference type="HAMAP" id="MF_01812">
    <property type="entry name" value="Eis"/>
    <property type="match status" value="1"/>
</dbReference>
<evidence type="ECO:0000256" key="3">
    <source>
        <dbReference type="ARBA" id="ARBA00023315"/>
    </source>
</evidence>
<dbReference type="InterPro" id="IPR000182">
    <property type="entry name" value="GNAT_dom"/>
</dbReference>
<protein>
    <submittedName>
        <fullName evidence="6">Putative acetyltransferase</fullName>
    </submittedName>
</protein>
<dbReference type="PANTHER" id="PTHR37817">
    <property type="entry name" value="N-ACETYLTRANSFERASE EIS"/>
    <property type="match status" value="1"/>
</dbReference>
<feature type="active site" description="Proton donor" evidence="4">
    <location>
        <position position="121"/>
    </location>
</feature>
<reference evidence="6 7" key="1">
    <citation type="submission" date="2020-07" db="EMBL/GenBank/DDBJ databases">
        <title>Sequencing the genomes of 1000 actinobacteria strains.</title>
        <authorList>
            <person name="Klenk H.-P."/>
        </authorList>
    </citation>
    <scope>NUCLEOTIDE SEQUENCE [LARGE SCALE GENOMIC DNA]</scope>
    <source>
        <strain evidence="6 7">DSM 18448</strain>
    </source>
</reference>
<organism evidence="6 7">
    <name type="scientific">Actinopolymorpha rutila</name>
    <dbReference type="NCBI Taxonomy" id="446787"/>
    <lineage>
        <taxon>Bacteria</taxon>
        <taxon>Bacillati</taxon>
        <taxon>Actinomycetota</taxon>
        <taxon>Actinomycetes</taxon>
        <taxon>Propionibacteriales</taxon>
        <taxon>Actinopolymorphaceae</taxon>
        <taxon>Actinopolymorpha</taxon>
    </lineage>
</organism>
<comment type="similarity">
    <text evidence="1 4">Belongs to the acetyltransferase Eis family.</text>
</comment>
<dbReference type="GO" id="GO:0030649">
    <property type="term" value="P:aminoglycoside antibiotic catabolic process"/>
    <property type="evidence" value="ECO:0007669"/>
    <property type="project" value="TreeGrafter"/>
</dbReference>
<dbReference type="PANTHER" id="PTHR37817:SF1">
    <property type="entry name" value="N-ACETYLTRANSFERASE EIS"/>
    <property type="match status" value="1"/>
</dbReference>
<evidence type="ECO:0000256" key="1">
    <source>
        <dbReference type="ARBA" id="ARBA00009213"/>
    </source>
</evidence>
<dbReference type="Pfam" id="PF13530">
    <property type="entry name" value="SCP2_2"/>
    <property type="match status" value="1"/>
</dbReference>
<dbReference type="SUPFAM" id="SSF55729">
    <property type="entry name" value="Acyl-CoA N-acyltransferases (Nat)"/>
    <property type="match status" value="1"/>
</dbReference>
<keyword evidence="3 4" id="KW-0012">Acyltransferase</keyword>
<keyword evidence="2 4" id="KW-0808">Transferase</keyword>
<feature type="binding site" evidence="4">
    <location>
        <begin position="116"/>
        <end position="117"/>
    </location>
    <ligand>
        <name>acetyl-CoA</name>
        <dbReference type="ChEBI" id="CHEBI:57288"/>
    </ligand>
</feature>
<sequence length="407" mass="44775">MTDYVIRVVQPEEHRAAHTVFRGTLHVRPSTDGDWSEREPSYELGRTWGAFRDEEMVGSAQSWSSALVVPGGEVVPTALVSRVGVRADHTRRGVLSGLMRAQLDALTEPLATLRASEGAIYGRFGYGVASRYRQVRIRRARARFRPEVPTGRGVRLVSFDQAQELLPTIYNRLASSGRPGWVQRPAHWWAGVRLRMDSYPSPVMVAVHAGEDCDDGYAVYTVRRGDFADPDAKTVLHLADLVTLSTEGWAGLWRYLLSVDLVTEVVAGGRPMDEPLEQLFTDRRALSTERINDETWLRIVDVPAALAARRFGLLGADTEESVVLEVRDSILPENAGSYRIGAEQTERVSEPADLVLDVDALGELYLGDVTPTALAQAGRLAAPNPNALPVADRLFAVSSAPWCGTDF</sequence>
<comment type="caution">
    <text evidence="6">The sequence shown here is derived from an EMBL/GenBank/DDBJ whole genome shotgun (WGS) entry which is preliminary data.</text>
</comment>
<dbReference type="InterPro" id="IPR016181">
    <property type="entry name" value="Acyl_CoA_acyltransferase"/>
</dbReference>
<dbReference type="InterPro" id="IPR041380">
    <property type="entry name" value="Acetyltransf_17"/>
</dbReference>
<dbReference type="Gene3D" id="3.40.630.30">
    <property type="match status" value="2"/>
</dbReference>
<evidence type="ECO:0000313" key="6">
    <source>
        <dbReference type="EMBL" id="NYH91212.1"/>
    </source>
</evidence>
<dbReference type="PROSITE" id="PS51186">
    <property type="entry name" value="GNAT"/>
    <property type="match status" value="1"/>
</dbReference>
<dbReference type="InterPro" id="IPR051554">
    <property type="entry name" value="Acetyltransferase_Eis"/>
</dbReference>
<keyword evidence="7" id="KW-1185">Reference proteome</keyword>
<dbReference type="AlphaFoldDB" id="A0A852ZHU0"/>
<comment type="subunit">
    <text evidence="4">Homohexamer; trimer of dimers.</text>
</comment>
<feature type="domain" description="N-acetyltransferase" evidence="5">
    <location>
        <begin position="4"/>
        <end position="147"/>
    </location>
</feature>
<name>A0A852ZHU0_9ACTN</name>
<evidence type="ECO:0000259" key="5">
    <source>
        <dbReference type="PROSITE" id="PS51186"/>
    </source>
</evidence>
<dbReference type="InterPro" id="IPR022902">
    <property type="entry name" value="NAcTrfase_Eis"/>
</dbReference>
<evidence type="ECO:0000256" key="4">
    <source>
        <dbReference type="HAMAP-Rule" id="MF_01812"/>
    </source>
</evidence>
<dbReference type="InterPro" id="IPR025559">
    <property type="entry name" value="Eis_dom"/>
</dbReference>
<dbReference type="Gene3D" id="3.30.1050.10">
    <property type="entry name" value="SCP2 sterol-binding domain"/>
    <property type="match status" value="1"/>
</dbReference>
<dbReference type="RefSeq" id="WP_179788821.1">
    <property type="nucleotide sequence ID" value="NZ_BAAARR010000023.1"/>
</dbReference>
<dbReference type="Pfam" id="PF13527">
    <property type="entry name" value="Acetyltransf_9"/>
    <property type="match status" value="1"/>
</dbReference>
<feature type="binding site" evidence="4">
    <location>
        <begin position="83"/>
        <end position="85"/>
    </location>
    <ligand>
        <name>acetyl-CoA</name>
        <dbReference type="ChEBI" id="CHEBI:57288"/>
    </ligand>
</feature>
<dbReference type="Pfam" id="PF17668">
    <property type="entry name" value="Acetyltransf_17"/>
    <property type="match status" value="1"/>
</dbReference>
<accession>A0A852ZHU0</accession>
<dbReference type="GO" id="GO:0034069">
    <property type="term" value="F:aminoglycoside N-acetyltransferase activity"/>
    <property type="evidence" value="ECO:0007669"/>
    <property type="project" value="TreeGrafter"/>
</dbReference>
<dbReference type="InterPro" id="IPR036527">
    <property type="entry name" value="SCP2_sterol-bd_dom_sf"/>
</dbReference>
<evidence type="ECO:0000256" key="2">
    <source>
        <dbReference type="ARBA" id="ARBA00022679"/>
    </source>
</evidence>
<evidence type="ECO:0000313" key="7">
    <source>
        <dbReference type="Proteomes" id="UP000579605"/>
    </source>
</evidence>
<dbReference type="Proteomes" id="UP000579605">
    <property type="component" value="Unassembled WGS sequence"/>
</dbReference>
<feature type="active site" description="Proton acceptor; via carboxylate" evidence="4">
    <location>
        <position position="407"/>
    </location>
</feature>
<dbReference type="EMBL" id="JACBZH010000001">
    <property type="protein sequence ID" value="NYH91212.1"/>
    <property type="molecule type" value="Genomic_DNA"/>
</dbReference>
<proteinExistence type="inferred from homology"/>
<dbReference type="SUPFAM" id="SSF55718">
    <property type="entry name" value="SCP-like"/>
    <property type="match status" value="1"/>
</dbReference>
<gene>
    <name evidence="6" type="ORF">F4554_003850</name>
</gene>
<dbReference type="NCBIfam" id="NF002367">
    <property type="entry name" value="PRK01346.1-4"/>
    <property type="match status" value="1"/>
</dbReference>
<feature type="binding site" evidence="4">
    <location>
        <begin position="91"/>
        <end position="96"/>
    </location>
    <ligand>
        <name>acetyl-CoA</name>
        <dbReference type="ChEBI" id="CHEBI:57288"/>
    </ligand>
</feature>